<proteinExistence type="predicted"/>
<protein>
    <submittedName>
        <fullName evidence="2">CopG family transcriptional regulator</fullName>
    </submittedName>
</protein>
<sequence length="106" mass="11777">MVSCMAATRKMTVTIRADLLDEIRAEAAERGLSAYVAEALRFERDRDQLREVADWLQEEHGALTEQERTAAFDELGELDAEHERRRAAGKLTGKFAGGSAPEEAGR</sequence>
<name>A0A0T6LN48_WENVI</name>
<comment type="caution">
    <text evidence="2">The sequence shown here is derived from an EMBL/GenBank/DDBJ whole genome shotgun (WGS) entry which is preliminary data.</text>
</comment>
<evidence type="ECO:0000313" key="2">
    <source>
        <dbReference type="EMBL" id="KRV47504.1"/>
    </source>
</evidence>
<dbReference type="AlphaFoldDB" id="A0A0T6LN48"/>
<feature type="region of interest" description="Disordered" evidence="1">
    <location>
        <begin position="82"/>
        <end position="106"/>
    </location>
</feature>
<reference evidence="2 3" key="1">
    <citation type="submission" date="2015-10" db="EMBL/GenBank/DDBJ databases">
        <title>Draft genome sequence of pyrrolomycin-producing Streptomyces vitaminophilus.</title>
        <authorList>
            <person name="Graham D.E."/>
            <person name="Mahan K.M."/>
            <person name="Klingeman D.M."/>
            <person name="Hettich R.L."/>
            <person name="Parry R.J."/>
        </authorList>
    </citation>
    <scope>NUCLEOTIDE SEQUENCE [LARGE SCALE GENOMIC DNA]</scope>
    <source>
        <strain evidence="2 3">ATCC 31673</strain>
    </source>
</reference>
<evidence type="ECO:0000313" key="3">
    <source>
        <dbReference type="Proteomes" id="UP000050867"/>
    </source>
</evidence>
<dbReference type="STRING" id="76728.AQ490_06275"/>
<dbReference type="Proteomes" id="UP000050867">
    <property type="component" value="Unassembled WGS sequence"/>
</dbReference>
<organism evidence="2 3">
    <name type="scientific">Wenjunlia vitaminophila</name>
    <name type="common">Streptomyces vitaminophilus</name>
    <dbReference type="NCBI Taxonomy" id="76728"/>
    <lineage>
        <taxon>Bacteria</taxon>
        <taxon>Bacillati</taxon>
        <taxon>Actinomycetota</taxon>
        <taxon>Actinomycetes</taxon>
        <taxon>Kitasatosporales</taxon>
        <taxon>Streptomycetaceae</taxon>
        <taxon>Wenjunlia</taxon>
    </lineage>
</organism>
<gene>
    <name evidence="2" type="ORF">AQ490_06275</name>
</gene>
<accession>A0A0T6LN48</accession>
<evidence type="ECO:0000256" key="1">
    <source>
        <dbReference type="SAM" id="MobiDB-lite"/>
    </source>
</evidence>
<dbReference type="EMBL" id="LLZU01000036">
    <property type="protein sequence ID" value="KRV47504.1"/>
    <property type="molecule type" value="Genomic_DNA"/>
</dbReference>
<keyword evidence="3" id="KW-1185">Reference proteome</keyword>